<dbReference type="Proteomes" id="UP001214553">
    <property type="component" value="Chromosome"/>
</dbReference>
<sequence length="118" mass="13318">MLLSELLDSRVHGPAGQDLGRVVDVRFRRGERTDGREGELTLIALIISPHSRMSFYGYERGRVNRPVAIAKLIAWIHRKSRVVPWECVQIVTDQGVFLGVEPPVIPLDVRRPISAQQP</sequence>
<dbReference type="EMBL" id="CP119108">
    <property type="protein sequence ID" value="WEG09505.1"/>
    <property type="molecule type" value="Genomic_DNA"/>
</dbReference>
<accession>A0ABY8BZ76</accession>
<name>A0ABY8BZ76_9MICO</name>
<protein>
    <submittedName>
        <fullName evidence="1">PRC-barrel domain containing protein</fullName>
    </submittedName>
</protein>
<evidence type="ECO:0000313" key="1">
    <source>
        <dbReference type="EMBL" id="WEG09505.1"/>
    </source>
</evidence>
<gene>
    <name evidence="1" type="ORF">PU630_02755</name>
</gene>
<keyword evidence="2" id="KW-1185">Reference proteome</keyword>
<proteinExistence type="predicted"/>
<evidence type="ECO:0000313" key="2">
    <source>
        <dbReference type="Proteomes" id="UP001214553"/>
    </source>
</evidence>
<reference evidence="1 2" key="1">
    <citation type="submission" date="2023-03" db="EMBL/GenBank/DDBJ databases">
        <title>Genome sequence of Microbacterium sp. KACC 23027.</title>
        <authorList>
            <person name="Kim S."/>
            <person name="Heo J."/>
            <person name="Kwon S.-W."/>
        </authorList>
    </citation>
    <scope>NUCLEOTIDE SEQUENCE [LARGE SCALE GENOMIC DNA]</scope>
    <source>
        <strain evidence="1 2">KACC 23027</strain>
    </source>
</reference>
<dbReference type="RefSeq" id="WP_275278829.1">
    <property type="nucleotide sequence ID" value="NZ_CP119108.1"/>
</dbReference>
<organism evidence="1 2">
    <name type="scientific">Microbacterium horticulturae</name>
    <dbReference type="NCBI Taxonomy" id="3028316"/>
    <lineage>
        <taxon>Bacteria</taxon>
        <taxon>Bacillati</taxon>
        <taxon>Actinomycetota</taxon>
        <taxon>Actinomycetes</taxon>
        <taxon>Micrococcales</taxon>
        <taxon>Microbacteriaceae</taxon>
        <taxon>Microbacterium</taxon>
    </lineage>
</organism>